<reference evidence="16" key="1">
    <citation type="submission" date="2021-02" db="EMBL/GenBank/DDBJ databases">
        <title>Comparative genomics reveals that relaxation of natural selection precedes convergent phenotypic evolution of cavefish.</title>
        <authorList>
            <person name="Peng Z."/>
        </authorList>
    </citation>
    <scope>NUCLEOTIDE SEQUENCE</scope>
    <source>
        <tissue evidence="16">Muscle</tissue>
    </source>
</reference>
<evidence type="ECO:0000256" key="9">
    <source>
        <dbReference type="ARBA" id="ARBA00023139"/>
    </source>
</evidence>
<dbReference type="OrthoDB" id="9906515at2759"/>
<dbReference type="Gene3D" id="2.60.40.10">
    <property type="entry name" value="Immunoglobulins"/>
    <property type="match status" value="1"/>
</dbReference>
<evidence type="ECO:0000313" key="16">
    <source>
        <dbReference type="EMBL" id="KAI7795650.1"/>
    </source>
</evidence>
<evidence type="ECO:0000256" key="12">
    <source>
        <dbReference type="ARBA" id="ARBA00023288"/>
    </source>
</evidence>
<dbReference type="InterPro" id="IPR013783">
    <property type="entry name" value="Ig-like_fold"/>
</dbReference>
<protein>
    <submittedName>
        <fullName evidence="16">CD8 alpha2-2</fullName>
    </submittedName>
</protein>
<evidence type="ECO:0000256" key="5">
    <source>
        <dbReference type="ARBA" id="ARBA00022859"/>
    </source>
</evidence>
<keyword evidence="13" id="KW-0393">Immunoglobulin domain</keyword>
<feature type="region of interest" description="Disordered" evidence="14">
    <location>
        <begin position="115"/>
        <end position="135"/>
    </location>
</feature>
<keyword evidence="7" id="KW-1064">Adaptive immunity</keyword>
<keyword evidence="11" id="KW-0325">Glycoprotein</keyword>
<dbReference type="GO" id="GO:0002250">
    <property type="term" value="P:adaptive immune response"/>
    <property type="evidence" value="ECO:0007669"/>
    <property type="project" value="UniProtKB-KW"/>
</dbReference>
<evidence type="ECO:0000256" key="3">
    <source>
        <dbReference type="ARBA" id="ARBA00022692"/>
    </source>
</evidence>
<evidence type="ECO:0000256" key="14">
    <source>
        <dbReference type="SAM" id="MobiDB-lite"/>
    </source>
</evidence>
<organism evidence="16 17">
    <name type="scientific">Triplophysa rosa</name>
    <name type="common">Cave loach</name>
    <dbReference type="NCBI Taxonomy" id="992332"/>
    <lineage>
        <taxon>Eukaryota</taxon>
        <taxon>Metazoa</taxon>
        <taxon>Chordata</taxon>
        <taxon>Craniata</taxon>
        <taxon>Vertebrata</taxon>
        <taxon>Euteleostomi</taxon>
        <taxon>Actinopterygii</taxon>
        <taxon>Neopterygii</taxon>
        <taxon>Teleostei</taxon>
        <taxon>Ostariophysi</taxon>
        <taxon>Cypriniformes</taxon>
        <taxon>Nemacheilidae</taxon>
        <taxon>Triplophysa</taxon>
    </lineage>
</organism>
<keyword evidence="5" id="KW-0391">Immunity</keyword>
<dbReference type="PANTHER" id="PTHR10441:SF2">
    <property type="entry name" value="T-CELL SURFACE GLYCOPROTEIN CD8 ALPHA CHAIN"/>
    <property type="match status" value="1"/>
</dbReference>
<accession>A0A9W7TEC3</accession>
<evidence type="ECO:0000313" key="17">
    <source>
        <dbReference type="Proteomes" id="UP001059041"/>
    </source>
</evidence>
<proteinExistence type="predicted"/>
<evidence type="ECO:0000256" key="10">
    <source>
        <dbReference type="ARBA" id="ARBA00023157"/>
    </source>
</evidence>
<evidence type="ECO:0000256" key="1">
    <source>
        <dbReference type="ARBA" id="ARBA00004251"/>
    </source>
</evidence>
<evidence type="ECO:0000256" key="4">
    <source>
        <dbReference type="ARBA" id="ARBA00022729"/>
    </source>
</evidence>
<keyword evidence="10" id="KW-1015">Disulfide bond</keyword>
<evidence type="ECO:0000256" key="8">
    <source>
        <dbReference type="ARBA" id="ARBA00023136"/>
    </source>
</evidence>
<dbReference type="AlphaFoldDB" id="A0A9W7TEC3"/>
<feature type="transmembrane region" description="Helical" evidence="15">
    <location>
        <begin position="160"/>
        <end position="183"/>
    </location>
</feature>
<comment type="subcellular location">
    <subcellularLocation>
        <location evidence="1">Cell membrane</location>
        <topology evidence="1">Single-pass type I membrane protein</topology>
    </subcellularLocation>
</comment>
<keyword evidence="4" id="KW-0732">Signal</keyword>
<comment type="caution">
    <text evidence="16">The sequence shown here is derived from an EMBL/GenBank/DDBJ whole genome shotgun (WGS) entry which is preliminary data.</text>
</comment>
<dbReference type="PANTHER" id="PTHR10441">
    <property type="entry name" value="CD8 ALPHA CHAIN"/>
    <property type="match status" value="1"/>
</dbReference>
<dbReference type="InterPro" id="IPR015468">
    <property type="entry name" value="CD8_asu"/>
</dbReference>
<dbReference type="GO" id="GO:0005886">
    <property type="term" value="C:plasma membrane"/>
    <property type="evidence" value="ECO:0007669"/>
    <property type="project" value="UniProtKB-SubCell"/>
</dbReference>
<keyword evidence="9" id="KW-0564">Palmitate</keyword>
<dbReference type="Proteomes" id="UP001059041">
    <property type="component" value="Linkage Group LG19"/>
</dbReference>
<evidence type="ECO:0000256" key="13">
    <source>
        <dbReference type="ARBA" id="ARBA00023319"/>
    </source>
</evidence>
<evidence type="ECO:0000256" key="7">
    <source>
        <dbReference type="ARBA" id="ARBA00023130"/>
    </source>
</evidence>
<gene>
    <name evidence="16" type="ORF">IRJ41_002310</name>
</gene>
<keyword evidence="12" id="KW-0449">Lipoprotein</keyword>
<keyword evidence="6 15" id="KW-1133">Transmembrane helix</keyword>
<dbReference type="InterPro" id="IPR036179">
    <property type="entry name" value="Ig-like_dom_sf"/>
</dbReference>
<evidence type="ECO:0000256" key="2">
    <source>
        <dbReference type="ARBA" id="ARBA00022475"/>
    </source>
</evidence>
<name>A0A9W7TEC3_TRIRA</name>
<keyword evidence="17" id="KW-1185">Reference proteome</keyword>
<evidence type="ECO:0000256" key="15">
    <source>
        <dbReference type="SAM" id="Phobius"/>
    </source>
</evidence>
<keyword evidence="8 15" id="KW-0472">Membrane</keyword>
<dbReference type="CDD" id="cd00099">
    <property type="entry name" value="IgV"/>
    <property type="match status" value="1"/>
</dbReference>
<evidence type="ECO:0000256" key="11">
    <source>
        <dbReference type="ARBA" id="ARBA00023180"/>
    </source>
</evidence>
<keyword evidence="3 15" id="KW-0812">Transmembrane</keyword>
<sequence>MYQIYTGFYVILAITQCVGGSTLIAKEQHVVRVDCVPGITGALVFWFRIKGDGPEFLFSSKNKDTKTDVDKKYKVVPSGDMVHLVILSFNKKTDSGVYACAAMNNNKLIFGKHTTVNGEPDPTTPPKITPAPTKSKPAIATTQCACKKTEPKAVLNCETWIFSSLAAGCGLLLLLLVITILYCNRLRTRRCPHHYKRQPQNRPAGHAKLPNNF</sequence>
<dbReference type="SUPFAM" id="SSF48726">
    <property type="entry name" value="Immunoglobulin"/>
    <property type="match status" value="1"/>
</dbReference>
<evidence type="ECO:0000256" key="6">
    <source>
        <dbReference type="ARBA" id="ARBA00022989"/>
    </source>
</evidence>
<dbReference type="EMBL" id="JAFHDT010000019">
    <property type="protein sequence ID" value="KAI7795650.1"/>
    <property type="molecule type" value="Genomic_DNA"/>
</dbReference>
<keyword evidence="2" id="KW-1003">Cell membrane</keyword>